<feature type="transmembrane region" description="Helical" evidence="19">
    <location>
        <begin position="350"/>
        <end position="369"/>
    </location>
</feature>
<sequence>MLVFRKSEKLLSLVGDSFLDLPSPSSLSYLWNFGSLLGLFLMFQVLSGLFLAFHFTGDVNLSFDSVVHLMRDVGSGWVLRSFHANGASMFFLLMYIHIGRGLYYGSYSFKSVWMSGVTILLLSMATAFLGYVLPWGQMSFWAATVITNLLSAVPYVGKIMVEWLWGGFAVGNPTLTRFFAFHFILPFMIMIIVVLHLVFLHESGSNNPVGLMMDGDSVMFHPYFVLKDMFGYLFFLSFYFYICLMMPYMFMDVENFILANPLVTPVHIQPEWYFLFAYSILRSIPSKIGGVVALVMSVMVLYVIPILGKFRFRGITMYMMVSILFWVYVFNWMLLTWIGACEVEYPFSEMGAYFSFIYFFLYFFMWMLMKFQDSIVVWL</sequence>
<evidence type="ECO:0000256" key="15">
    <source>
        <dbReference type="ARBA" id="ARBA00023128"/>
    </source>
</evidence>
<dbReference type="GO" id="GO:0008121">
    <property type="term" value="F:quinol-cytochrome-c reductase activity"/>
    <property type="evidence" value="ECO:0007669"/>
    <property type="project" value="InterPro"/>
</dbReference>
<geneLocation type="mitochondrion" evidence="22"/>
<evidence type="ECO:0000256" key="5">
    <source>
        <dbReference type="ARBA" id="ARBA00022448"/>
    </source>
</evidence>
<evidence type="ECO:0000256" key="13">
    <source>
        <dbReference type="ARBA" id="ARBA00023004"/>
    </source>
</evidence>
<comment type="function">
    <text evidence="1 19">Component of the ubiquinol-cytochrome c reductase complex (complex III or cytochrome b-c1 complex) that is part of the mitochondrial respiratory chain. The b-c1 complex mediates electron transfer from ubiquinol to cytochrome c. Contributes to the generation of a proton gradient across the mitochondrial membrane that is then used for ATP synthesis.</text>
</comment>
<feature type="binding site" description="axial binding residue" evidence="18">
    <location>
        <position position="97"/>
    </location>
    <ligand>
        <name>heme b</name>
        <dbReference type="ChEBI" id="CHEBI:60344"/>
        <label>b566</label>
    </ligand>
    <ligandPart>
        <name>Fe</name>
        <dbReference type="ChEBI" id="CHEBI:18248"/>
    </ligandPart>
</feature>
<protein>
    <recommendedName>
        <fullName evidence="4 19">Cytochrome b</fullName>
    </recommendedName>
</protein>
<name>A0A2U8XDS9_9ARAC</name>
<dbReference type="InterPro" id="IPR016174">
    <property type="entry name" value="Di-haem_cyt_TM"/>
</dbReference>
<feature type="binding site" evidence="17">
    <location>
        <position position="201"/>
    </location>
    <ligand>
        <name>a ubiquinone</name>
        <dbReference type="ChEBI" id="CHEBI:16389"/>
    </ligand>
</feature>
<evidence type="ECO:0000256" key="19">
    <source>
        <dbReference type="RuleBase" id="RU362117"/>
    </source>
</evidence>
<keyword evidence="13 18" id="KW-0408">Iron</keyword>
<feature type="transmembrane region" description="Helical" evidence="19">
    <location>
        <begin position="315"/>
        <end position="338"/>
    </location>
</feature>
<keyword evidence="14" id="KW-0830">Ubiquinone</keyword>
<evidence type="ECO:0000256" key="16">
    <source>
        <dbReference type="ARBA" id="ARBA00023136"/>
    </source>
</evidence>
<evidence type="ECO:0000256" key="9">
    <source>
        <dbReference type="ARBA" id="ARBA00022723"/>
    </source>
</evidence>
<feature type="transmembrane region" description="Helical" evidence="19">
    <location>
        <begin position="178"/>
        <end position="199"/>
    </location>
</feature>
<keyword evidence="15 19" id="KW-0496">Mitochondrion</keyword>
<dbReference type="Gene3D" id="1.20.810.10">
    <property type="entry name" value="Cytochrome Bc1 Complex, Chain C"/>
    <property type="match status" value="1"/>
</dbReference>
<feature type="domain" description="Cytochrome b/b6 C-terminal region profile" evidence="21">
    <location>
        <begin position="210"/>
        <end position="379"/>
    </location>
</feature>
<evidence type="ECO:0000256" key="17">
    <source>
        <dbReference type="PIRSR" id="PIRSR038885-1"/>
    </source>
</evidence>
<feature type="binding site" description="axial binding residue" evidence="18">
    <location>
        <position position="196"/>
    </location>
    <ligand>
        <name>heme b</name>
        <dbReference type="ChEBI" id="CHEBI:60344"/>
        <label>b566</label>
    </ligand>
    <ligandPart>
        <name>Fe</name>
        <dbReference type="ChEBI" id="CHEBI:18248"/>
    </ligandPart>
</feature>
<keyword evidence="5 19" id="KW-0813">Transport</keyword>
<evidence type="ECO:0000256" key="18">
    <source>
        <dbReference type="PIRSR" id="PIRSR038885-2"/>
    </source>
</evidence>
<dbReference type="GO" id="GO:0045275">
    <property type="term" value="C:respiratory chain complex III"/>
    <property type="evidence" value="ECO:0007669"/>
    <property type="project" value="InterPro"/>
</dbReference>
<keyword evidence="10" id="KW-0999">Mitochondrion inner membrane</keyword>
<dbReference type="PROSITE" id="PS51003">
    <property type="entry name" value="CYTB_CTER"/>
    <property type="match status" value="1"/>
</dbReference>
<keyword evidence="6 18" id="KW-0349">Heme</keyword>
<dbReference type="AlphaFoldDB" id="A0A2U8XDS9"/>
<evidence type="ECO:0000256" key="2">
    <source>
        <dbReference type="ARBA" id="ARBA00004448"/>
    </source>
</evidence>
<keyword evidence="11 19" id="KW-0249">Electron transport</keyword>
<evidence type="ECO:0000256" key="11">
    <source>
        <dbReference type="ARBA" id="ARBA00022982"/>
    </source>
</evidence>
<evidence type="ECO:0000259" key="21">
    <source>
        <dbReference type="PROSITE" id="PS51003"/>
    </source>
</evidence>
<dbReference type="PANTHER" id="PTHR19271">
    <property type="entry name" value="CYTOCHROME B"/>
    <property type="match status" value="1"/>
</dbReference>
<organism evidence="22">
    <name type="scientific">Goeldia sp. DPP-2018</name>
    <dbReference type="NCBI Taxonomy" id="2136113"/>
    <lineage>
        <taxon>Eukaryota</taxon>
        <taxon>Metazoa</taxon>
        <taxon>Ecdysozoa</taxon>
        <taxon>Arthropoda</taxon>
        <taxon>Chelicerata</taxon>
        <taxon>Arachnida</taxon>
        <taxon>Araneae</taxon>
        <taxon>Araneomorphae</taxon>
        <taxon>Entelegynae</taxon>
        <taxon>Titanoecidae</taxon>
        <taxon>Goeldia</taxon>
    </lineage>
</organism>
<keyword evidence="9 18" id="KW-0479">Metal-binding</keyword>
<feature type="binding site" description="axial binding residue" evidence="18">
    <location>
        <position position="83"/>
    </location>
    <ligand>
        <name>heme b</name>
        <dbReference type="ChEBI" id="CHEBI:60344"/>
        <label>b562</label>
    </ligand>
    <ligandPart>
        <name>Fe</name>
        <dbReference type="ChEBI" id="CHEBI:18248"/>
    </ligandPart>
</feature>
<dbReference type="GO" id="GO:0046872">
    <property type="term" value="F:metal ion binding"/>
    <property type="evidence" value="ECO:0007669"/>
    <property type="project" value="UniProtKB-UniRule"/>
</dbReference>
<feature type="transmembrane region" description="Helical" evidence="19">
    <location>
        <begin position="287"/>
        <end position="308"/>
    </location>
</feature>
<keyword evidence="8 19" id="KW-0812">Transmembrane</keyword>
<keyword evidence="12 19" id="KW-1133">Transmembrane helix</keyword>
<dbReference type="GO" id="GO:0006122">
    <property type="term" value="P:mitochondrial electron transport, ubiquinol to cytochrome c"/>
    <property type="evidence" value="ECO:0007669"/>
    <property type="project" value="TreeGrafter"/>
</dbReference>
<dbReference type="PROSITE" id="PS51002">
    <property type="entry name" value="CYTB_NTER"/>
    <property type="match status" value="1"/>
</dbReference>
<evidence type="ECO:0000256" key="7">
    <source>
        <dbReference type="ARBA" id="ARBA00022660"/>
    </source>
</evidence>
<dbReference type="InterPro" id="IPR036150">
    <property type="entry name" value="Cyt_b/b6_C_sf"/>
</dbReference>
<proteinExistence type="inferred from homology"/>
<evidence type="ECO:0000256" key="12">
    <source>
        <dbReference type="ARBA" id="ARBA00022989"/>
    </source>
</evidence>
<dbReference type="SUPFAM" id="SSF81648">
    <property type="entry name" value="a domain/subunit of cytochrome bc1 complex (Ubiquinol-cytochrome c reductase)"/>
    <property type="match status" value="1"/>
</dbReference>
<feature type="binding site" description="axial binding residue" evidence="18">
    <location>
        <position position="182"/>
    </location>
    <ligand>
        <name>heme b</name>
        <dbReference type="ChEBI" id="CHEBI:60344"/>
        <label>b562</label>
    </ligand>
    <ligandPart>
        <name>Fe</name>
        <dbReference type="ChEBI" id="CHEBI:18248"/>
    </ligandPart>
</feature>
<comment type="subunit">
    <text evidence="3">The main subunits of complex b-c1 are: cytochrome b, cytochrome c1 and the Rieske protein.</text>
</comment>
<dbReference type="PANTHER" id="PTHR19271:SF16">
    <property type="entry name" value="CYTOCHROME B"/>
    <property type="match status" value="1"/>
</dbReference>
<evidence type="ECO:0000256" key="1">
    <source>
        <dbReference type="ARBA" id="ARBA00002566"/>
    </source>
</evidence>
<dbReference type="SUPFAM" id="SSF81342">
    <property type="entry name" value="Transmembrane di-heme cytochromes"/>
    <property type="match status" value="1"/>
</dbReference>
<feature type="domain" description="Cytochrome b/b6 N-terminal region profile" evidence="20">
    <location>
        <begin position="1"/>
        <end position="209"/>
    </location>
</feature>
<dbReference type="PIRSF" id="PIRSF038885">
    <property type="entry name" value="COB"/>
    <property type="match status" value="1"/>
</dbReference>
<dbReference type="Pfam" id="PF00033">
    <property type="entry name" value="Cytochrome_B"/>
    <property type="match status" value="1"/>
</dbReference>
<comment type="cofactor">
    <cofactor evidence="19">
        <name>heme b</name>
        <dbReference type="ChEBI" id="CHEBI:60344"/>
    </cofactor>
    <text evidence="19">Binds 2 heme groups non-covalently.</text>
</comment>
<keyword evidence="7 19" id="KW-0679">Respiratory chain</keyword>
<feature type="transmembrane region" description="Helical" evidence="19">
    <location>
        <begin position="29"/>
        <end position="57"/>
    </location>
</feature>
<accession>A0A2U8XDS9</accession>
<dbReference type="Pfam" id="PF00032">
    <property type="entry name" value="Cytochrom_B_C"/>
    <property type="match status" value="1"/>
</dbReference>
<evidence type="ECO:0000256" key="14">
    <source>
        <dbReference type="ARBA" id="ARBA00023075"/>
    </source>
</evidence>
<dbReference type="InterPro" id="IPR005797">
    <property type="entry name" value="Cyt_b/b6_N"/>
</dbReference>
<evidence type="ECO:0000313" key="22">
    <source>
        <dbReference type="EMBL" id="AWN56284.1"/>
    </source>
</evidence>
<comment type="subcellular location">
    <subcellularLocation>
        <location evidence="2">Mitochondrion inner membrane</location>
        <topology evidence="2">Multi-pass membrane protein</topology>
    </subcellularLocation>
</comment>
<dbReference type="InterPro" id="IPR048260">
    <property type="entry name" value="Cytochrome_b_C_euk/bac"/>
</dbReference>
<feature type="transmembrane region" description="Helical" evidence="19">
    <location>
        <begin position="77"/>
        <end position="99"/>
    </location>
</feature>
<dbReference type="InterPro" id="IPR030689">
    <property type="entry name" value="Cytochrome_b"/>
</dbReference>
<evidence type="ECO:0000256" key="3">
    <source>
        <dbReference type="ARBA" id="ARBA00011649"/>
    </source>
</evidence>
<dbReference type="InterPro" id="IPR048259">
    <property type="entry name" value="Cytochrome_b_N_euk/bac"/>
</dbReference>
<dbReference type="InterPro" id="IPR005798">
    <property type="entry name" value="Cyt_b/b6_C"/>
</dbReference>
<dbReference type="EMBL" id="MG253272">
    <property type="protein sequence ID" value="AWN56284.1"/>
    <property type="molecule type" value="Genomic_DNA"/>
</dbReference>
<keyword evidence="16 19" id="KW-0472">Membrane</keyword>
<evidence type="ECO:0000256" key="10">
    <source>
        <dbReference type="ARBA" id="ARBA00022792"/>
    </source>
</evidence>
<evidence type="ECO:0000256" key="4">
    <source>
        <dbReference type="ARBA" id="ARBA00013531"/>
    </source>
</evidence>
<evidence type="ECO:0000256" key="8">
    <source>
        <dbReference type="ARBA" id="ARBA00022692"/>
    </source>
</evidence>
<reference evidence="22" key="1">
    <citation type="submission" date="2017-10" db="EMBL/GenBank/DDBJ databases">
        <title>Mitogenomes of tropical arthropods.</title>
        <authorList>
            <person name="Pires Paula D."/>
            <person name="Coiti Togawa R."/>
        </authorList>
    </citation>
    <scope>NUCLEOTIDE SEQUENCE</scope>
</reference>
<evidence type="ECO:0000256" key="6">
    <source>
        <dbReference type="ARBA" id="ARBA00022617"/>
    </source>
</evidence>
<dbReference type="InterPro" id="IPR027387">
    <property type="entry name" value="Cytb/b6-like_sf"/>
</dbReference>
<comment type="similarity">
    <text evidence="19">Belongs to the cytochrome b family.</text>
</comment>
<evidence type="ECO:0000259" key="20">
    <source>
        <dbReference type="PROSITE" id="PS51002"/>
    </source>
</evidence>
<dbReference type="GO" id="GO:0016491">
    <property type="term" value="F:oxidoreductase activity"/>
    <property type="evidence" value="ECO:0007669"/>
    <property type="project" value="UniProtKB-UniRule"/>
</dbReference>
<dbReference type="CDD" id="cd00290">
    <property type="entry name" value="cytochrome_b_C"/>
    <property type="match status" value="1"/>
</dbReference>
<comment type="cofactor">
    <cofactor evidence="18">
        <name>heme</name>
        <dbReference type="ChEBI" id="CHEBI:30413"/>
    </cofactor>
    <text evidence="18">Binds 2 heme groups non-covalently.</text>
</comment>
<dbReference type="CDD" id="cd00284">
    <property type="entry name" value="Cytochrome_b_N"/>
    <property type="match status" value="1"/>
</dbReference>
<dbReference type="GO" id="GO:0005743">
    <property type="term" value="C:mitochondrial inner membrane"/>
    <property type="evidence" value="ECO:0007669"/>
    <property type="project" value="UniProtKB-SubCell"/>
</dbReference>
<feature type="transmembrane region" description="Helical" evidence="19">
    <location>
        <begin position="229"/>
        <end position="250"/>
    </location>
</feature>
<feature type="transmembrane region" description="Helical" evidence="19">
    <location>
        <begin position="111"/>
        <end position="132"/>
    </location>
</feature>